<comment type="caution">
    <text evidence="2">The sequence shown here is derived from an EMBL/GenBank/DDBJ whole genome shotgun (WGS) entry which is preliminary data.</text>
</comment>
<sequence>MKKKVALVLICSISLLLVGCSINKDKVINKYNDIIETFGKNALTKDNDLVGKRFLGKNYNIGTYECNYNDFHNTEVLFGSCKVNRPKEKISLIYKVSVDKGRGKLVCKNNGEVKTINLFEGAGFENGEINITVYDGDFYIGFIGDHFSGSLNLISKEI</sequence>
<evidence type="ECO:0000313" key="3">
    <source>
        <dbReference type="Proteomes" id="UP000261212"/>
    </source>
</evidence>
<dbReference type="RefSeq" id="WP_117531010.1">
    <property type="nucleotide sequence ID" value="NZ_QUSM01000002.1"/>
</dbReference>
<evidence type="ECO:0008006" key="4">
    <source>
        <dbReference type="Google" id="ProtNLM"/>
    </source>
</evidence>
<organism evidence="2 3">
    <name type="scientific">Anaerofustis stercorihominis</name>
    <dbReference type="NCBI Taxonomy" id="214853"/>
    <lineage>
        <taxon>Bacteria</taxon>
        <taxon>Bacillati</taxon>
        <taxon>Bacillota</taxon>
        <taxon>Clostridia</taxon>
        <taxon>Eubacteriales</taxon>
        <taxon>Eubacteriaceae</taxon>
        <taxon>Anaerofustis</taxon>
    </lineage>
</organism>
<evidence type="ECO:0000313" key="2">
    <source>
        <dbReference type="EMBL" id="RGD74927.1"/>
    </source>
</evidence>
<dbReference type="AlphaFoldDB" id="A0A3E3E052"/>
<proteinExistence type="predicted"/>
<gene>
    <name evidence="2" type="ORF">DW687_00970</name>
</gene>
<dbReference type="PROSITE" id="PS51257">
    <property type="entry name" value="PROKAR_LIPOPROTEIN"/>
    <property type="match status" value="1"/>
</dbReference>
<keyword evidence="1" id="KW-0732">Signal</keyword>
<reference evidence="2 3" key="1">
    <citation type="submission" date="2018-08" db="EMBL/GenBank/DDBJ databases">
        <title>A genome reference for cultivated species of the human gut microbiota.</title>
        <authorList>
            <person name="Zou Y."/>
            <person name="Xue W."/>
            <person name="Luo G."/>
        </authorList>
    </citation>
    <scope>NUCLEOTIDE SEQUENCE [LARGE SCALE GENOMIC DNA]</scope>
    <source>
        <strain evidence="2 3">AM25-6</strain>
    </source>
</reference>
<protein>
    <recommendedName>
        <fullName evidence="4">Lipoprotein</fullName>
    </recommendedName>
</protein>
<feature type="signal peptide" evidence="1">
    <location>
        <begin position="1"/>
        <end position="23"/>
    </location>
</feature>
<dbReference type="EMBL" id="QUSM01000002">
    <property type="protein sequence ID" value="RGD74927.1"/>
    <property type="molecule type" value="Genomic_DNA"/>
</dbReference>
<name>A0A3E3E052_9FIRM</name>
<evidence type="ECO:0000256" key="1">
    <source>
        <dbReference type="SAM" id="SignalP"/>
    </source>
</evidence>
<feature type="chain" id="PRO_5017573649" description="Lipoprotein" evidence="1">
    <location>
        <begin position="24"/>
        <end position="158"/>
    </location>
</feature>
<accession>A0A3E3E052</accession>
<dbReference type="Proteomes" id="UP000261212">
    <property type="component" value="Unassembled WGS sequence"/>
</dbReference>